<accession>A0A1U7M009</accession>
<dbReference type="Gene3D" id="3.30.470.10">
    <property type="match status" value="1"/>
</dbReference>
<dbReference type="AlphaFoldDB" id="A0A1U7M009"/>
<evidence type="ECO:0000256" key="8">
    <source>
        <dbReference type="ARBA" id="ARBA00022898"/>
    </source>
</evidence>
<name>A0A1U7M009_9FIRM</name>
<dbReference type="NCBIfam" id="TIGR01122">
    <property type="entry name" value="ilvE_I"/>
    <property type="match status" value="1"/>
</dbReference>
<dbReference type="Proteomes" id="UP000187166">
    <property type="component" value="Unassembled WGS sequence"/>
</dbReference>
<keyword evidence="12" id="KW-0028">Amino-acid biosynthesis</keyword>
<evidence type="ECO:0000256" key="11">
    <source>
        <dbReference type="ARBA" id="ARBA00049229"/>
    </source>
</evidence>
<dbReference type="SUPFAM" id="SSF56752">
    <property type="entry name" value="D-aminoacid aminotransferase-like PLP-dependent enzymes"/>
    <property type="match status" value="1"/>
</dbReference>
<accession>A0A848R9R8</accession>
<dbReference type="InterPro" id="IPR043131">
    <property type="entry name" value="BCAT-like_N"/>
</dbReference>
<comment type="pathway">
    <text evidence="2 12">Amino-acid biosynthesis; L-isoleucine biosynthesis; L-isoleucine from 2-oxobutanoate: step 4/4.</text>
</comment>
<dbReference type="InterPro" id="IPR001544">
    <property type="entry name" value="Aminotrans_IV"/>
</dbReference>
<dbReference type="EMBL" id="MJIH01000001">
    <property type="protein sequence ID" value="OLR64886.1"/>
    <property type="molecule type" value="Genomic_DNA"/>
</dbReference>
<keyword evidence="6 12" id="KW-0032">Aminotransferase</keyword>
<evidence type="ECO:0000256" key="4">
    <source>
        <dbReference type="ARBA" id="ARBA00005072"/>
    </source>
</evidence>
<comment type="pathway">
    <text evidence="4 12">Amino-acid biosynthesis; L-leucine biosynthesis; L-leucine from 3-methyl-2-oxobutanoate: step 4/4.</text>
</comment>
<comment type="caution">
    <text evidence="13">The sequence shown here is derived from an EMBL/GenBank/DDBJ whole genome shotgun (WGS) entry which is preliminary data.</text>
</comment>
<dbReference type="GO" id="GO:0009098">
    <property type="term" value="P:L-leucine biosynthetic process"/>
    <property type="evidence" value="ECO:0007669"/>
    <property type="project" value="UniProtKB-UniPathway"/>
</dbReference>
<comment type="catalytic activity">
    <reaction evidence="11 12">
        <text>L-leucine + 2-oxoglutarate = 4-methyl-2-oxopentanoate + L-glutamate</text>
        <dbReference type="Rhea" id="RHEA:18321"/>
        <dbReference type="ChEBI" id="CHEBI:16810"/>
        <dbReference type="ChEBI" id="CHEBI:17865"/>
        <dbReference type="ChEBI" id="CHEBI:29985"/>
        <dbReference type="ChEBI" id="CHEBI:57427"/>
        <dbReference type="EC" id="2.6.1.42"/>
    </reaction>
</comment>
<comment type="pathway">
    <text evidence="3 12">Amino-acid biosynthesis; L-valine biosynthesis; L-valine from pyruvate: step 4/4.</text>
</comment>
<dbReference type="InterPro" id="IPR036038">
    <property type="entry name" value="Aminotransferase-like"/>
</dbReference>
<comment type="function">
    <text evidence="12">Acts on leucine, isoleucine and valine.</text>
</comment>
<comment type="catalytic activity">
    <reaction evidence="9 12">
        <text>L-valine + 2-oxoglutarate = 3-methyl-2-oxobutanoate + L-glutamate</text>
        <dbReference type="Rhea" id="RHEA:24813"/>
        <dbReference type="ChEBI" id="CHEBI:11851"/>
        <dbReference type="ChEBI" id="CHEBI:16810"/>
        <dbReference type="ChEBI" id="CHEBI:29985"/>
        <dbReference type="ChEBI" id="CHEBI:57762"/>
        <dbReference type="EC" id="2.6.1.42"/>
    </reaction>
</comment>
<dbReference type="UniPathway" id="UPA00048">
    <property type="reaction ID" value="UER00073"/>
</dbReference>
<dbReference type="RefSeq" id="WP_075659529.1">
    <property type="nucleotide sequence ID" value="NZ_JABDSR010000002.1"/>
</dbReference>
<proteinExistence type="inferred from homology"/>
<reference evidence="13 14" key="1">
    <citation type="journal article" date="2016" name="Appl. Environ. Microbiol.">
        <title>Function and Phylogeny of Bacterial Butyryl Coenzyme A:Acetate Transferases and Their Diversity in the Proximal Colon of Swine.</title>
        <authorList>
            <person name="Trachsel J."/>
            <person name="Bayles D.O."/>
            <person name="Looft T."/>
            <person name="Levine U.Y."/>
            <person name="Allen H.K."/>
        </authorList>
    </citation>
    <scope>NUCLEOTIDE SEQUENCE [LARGE SCALE GENOMIC DNA]</scope>
    <source>
        <strain evidence="13 14">35-6-1</strain>
    </source>
</reference>
<evidence type="ECO:0000256" key="9">
    <source>
        <dbReference type="ARBA" id="ARBA00048212"/>
    </source>
</evidence>
<keyword evidence="8 12" id="KW-0663">Pyridoxal phosphate</keyword>
<dbReference type="FunFam" id="3.20.10.10:FF:000002">
    <property type="entry name" value="D-alanine aminotransferase"/>
    <property type="match status" value="1"/>
</dbReference>
<evidence type="ECO:0000256" key="12">
    <source>
        <dbReference type="RuleBase" id="RU364094"/>
    </source>
</evidence>
<dbReference type="PANTHER" id="PTHR42743:SF4">
    <property type="entry name" value="BRANCHED-CHAIN-AMINO-ACID AMINOTRANSFERASE-RELATED"/>
    <property type="match status" value="1"/>
</dbReference>
<dbReference type="GO" id="GO:0004084">
    <property type="term" value="F:branched-chain-amino-acid transaminase activity"/>
    <property type="evidence" value="ECO:0007669"/>
    <property type="project" value="UniProtKB-EC"/>
</dbReference>
<dbReference type="CDD" id="cd00449">
    <property type="entry name" value="PLPDE_IV"/>
    <property type="match status" value="1"/>
</dbReference>
<evidence type="ECO:0000313" key="13">
    <source>
        <dbReference type="EMBL" id="OLR64886.1"/>
    </source>
</evidence>
<dbReference type="UniPathway" id="UPA00047">
    <property type="reaction ID" value="UER00058"/>
</dbReference>
<keyword evidence="14" id="KW-1185">Reference proteome</keyword>
<sequence>MDKSYVFYNGEIVEEEKVSVSIRSRVVNYGLGVFEGIRAYWSDEDQELYGFKLIEHYKRFLQSAKVVNLKIDYTAEELADFTIELLRKNGYKQTTYIRPIAYKDTKTVGVSIEGHEDDVVAIYLQPMGKYMEQEEFRVKVSSWVRIADNMLPPRTKATAGYLNSALASLEAKRAGYDEAVLLNRNGYVCEGPGENIFIYKKGKLITPPASDDILEGITRDVVMQLAREELGIECVEKSIARTELYNADEVFFSGTAMEVAPVVEVDGIKVADGKSGEVCMKLKELFADITHGRNEKYKDSLRPVYGK</sequence>
<evidence type="ECO:0000256" key="10">
    <source>
        <dbReference type="ARBA" id="ARBA00048798"/>
    </source>
</evidence>
<comment type="catalytic activity">
    <reaction evidence="10 12">
        <text>L-isoleucine + 2-oxoglutarate = (S)-3-methyl-2-oxopentanoate + L-glutamate</text>
        <dbReference type="Rhea" id="RHEA:24801"/>
        <dbReference type="ChEBI" id="CHEBI:16810"/>
        <dbReference type="ChEBI" id="CHEBI:29985"/>
        <dbReference type="ChEBI" id="CHEBI:35146"/>
        <dbReference type="ChEBI" id="CHEBI:58045"/>
        <dbReference type="EC" id="2.6.1.42"/>
    </reaction>
</comment>
<dbReference type="Pfam" id="PF01063">
    <property type="entry name" value="Aminotran_4"/>
    <property type="match status" value="1"/>
</dbReference>
<keyword evidence="7 12" id="KW-0808">Transferase</keyword>
<organism evidence="13 14">
    <name type="scientific">Peptoniphilus porci</name>
    <dbReference type="NCBI Taxonomy" id="2652280"/>
    <lineage>
        <taxon>Bacteria</taxon>
        <taxon>Bacillati</taxon>
        <taxon>Bacillota</taxon>
        <taxon>Tissierellia</taxon>
        <taxon>Tissierellales</taxon>
        <taxon>Peptoniphilaceae</taxon>
        <taxon>Peptoniphilus</taxon>
    </lineage>
</organism>
<evidence type="ECO:0000256" key="2">
    <source>
        <dbReference type="ARBA" id="ARBA00004824"/>
    </source>
</evidence>
<evidence type="ECO:0000256" key="3">
    <source>
        <dbReference type="ARBA" id="ARBA00004931"/>
    </source>
</evidence>
<dbReference type="GO" id="GO:0009099">
    <property type="term" value="P:L-valine biosynthetic process"/>
    <property type="evidence" value="ECO:0007669"/>
    <property type="project" value="UniProtKB-UniPathway"/>
</dbReference>
<dbReference type="GO" id="GO:0009097">
    <property type="term" value="P:isoleucine biosynthetic process"/>
    <property type="evidence" value="ECO:0007669"/>
    <property type="project" value="UniProtKB-UniPathway"/>
</dbReference>
<keyword evidence="12" id="KW-0100">Branched-chain amino acid biosynthesis</keyword>
<evidence type="ECO:0000256" key="5">
    <source>
        <dbReference type="ARBA" id="ARBA00009320"/>
    </source>
</evidence>
<dbReference type="PANTHER" id="PTHR42743">
    <property type="entry name" value="AMINO-ACID AMINOTRANSFERASE"/>
    <property type="match status" value="1"/>
</dbReference>
<dbReference type="UniPathway" id="UPA00049">
    <property type="reaction ID" value="UER00062"/>
</dbReference>
<evidence type="ECO:0000256" key="6">
    <source>
        <dbReference type="ARBA" id="ARBA00022576"/>
    </source>
</evidence>
<comment type="similarity">
    <text evidence="5 12">Belongs to the class-IV pyridoxal-phosphate-dependent aminotransferase family.</text>
</comment>
<dbReference type="InterPro" id="IPR043132">
    <property type="entry name" value="BCAT-like_C"/>
</dbReference>
<dbReference type="Gene3D" id="3.20.10.10">
    <property type="entry name" value="D-amino Acid Aminotransferase, subunit A, domain 2"/>
    <property type="match status" value="1"/>
</dbReference>
<evidence type="ECO:0000256" key="1">
    <source>
        <dbReference type="ARBA" id="ARBA00001933"/>
    </source>
</evidence>
<dbReference type="STRING" id="1465756.BIV18_04820"/>
<dbReference type="InterPro" id="IPR050571">
    <property type="entry name" value="Class-IV_PLP-Dep_Aminotrnsfr"/>
</dbReference>
<dbReference type="NCBIfam" id="NF005146">
    <property type="entry name" value="PRK06606.1"/>
    <property type="match status" value="1"/>
</dbReference>
<dbReference type="InterPro" id="IPR005785">
    <property type="entry name" value="B_amino_transI"/>
</dbReference>
<evidence type="ECO:0000313" key="14">
    <source>
        <dbReference type="Proteomes" id="UP000187166"/>
    </source>
</evidence>
<gene>
    <name evidence="12" type="primary">ilvE</name>
    <name evidence="13" type="ORF">BIV18_04820</name>
</gene>
<protein>
    <recommendedName>
        <fullName evidence="12">Branched-chain-amino-acid aminotransferase</fullName>
        <shortName evidence="12">BCAT</shortName>
        <ecNumber evidence="12">2.6.1.42</ecNumber>
    </recommendedName>
</protein>
<evidence type="ECO:0000256" key="7">
    <source>
        <dbReference type="ARBA" id="ARBA00022679"/>
    </source>
</evidence>
<dbReference type="EC" id="2.6.1.42" evidence="12"/>
<comment type="cofactor">
    <cofactor evidence="1 12">
        <name>pyridoxal 5'-phosphate</name>
        <dbReference type="ChEBI" id="CHEBI:597326"/>
    </cofactor>
</comment>